<feature type="chain" id="PRO_5016771141" evidence="3">
    <location>
        <begin position="32"/>
        <end position="636"/>
    </location>
</feature>
<feature type="domain" description="Glucose-methanol-choline oxidoreductase N-terminal" evidence="4">
    <location>
        <begin position="363"/>
        <end position="377"/>
    </location>
</feature>
<evidence type="ECO:0000259" key="4">
    <source>
        <dbReference type="PROSITE" id="PS00624"/>
    </source>
</evidence>
<keyword evidence="3" id="KW-0732">Signal</keyword>
<comment type="caution">
    <text evidence="5">The sequence shown here is derived from an EMBL/GenBank/DDBJ whole genome shotgun (WGS) entry which is preliminary data.</text>
</comment>
<protein>
    <submittedName>
        <fullName evidence="5">FAD protein</fullName>
    </submittedName>
</protein>
<dbReference type="InterPro" id="IPR007867">
    <property type="entry name" value="GMC_OxRtase_C"/>
</dbReference>
<dbReference type="GeneID" id="43593690"/>
<comment type="cofactor">
    <cofactor evidence="2">
        <name>FAD</name>
        <dbReference type="ChEBI" id="CHEBI:57692"/>
    </cofactor>
</comment>
<dbReference type="OrthoDB" id="269227at2759"/>
<dbReference type="Pfam" id="PF05199">
    <property type="entry name" value="GMC_oxred_C"/>
    <property type="match status" value="1"/>
</dbReference>
<dbReference type="InterPro" id="IPR000172">
    <property type="entry name" value="GMC_OxRdtase_N"/>
</dbReference>
<dbReference type="InterPro" id="IPR036188">
    <property type="entry name" value="FAD/NAD-bd_sf"/>
</dbReference>
<keyword evidence="2" id="KW-0285">Flavoprotein</keyword>
<proteinExistence type="inferred from homology"/>
<dbReference type="Proteomes" id="UP000254866">
    <property type="component" value="Unassembled WGS sequence"/>
</dbReference>
<dbReference type="AlphaFoldDB" id="A0A370TZB3"/>
<dbReference type="PANTHER" id="PTHR11552:SF80">
    <property type="entry name" value="GMC OXIDOREDUCTASE"/>
    <property type="match status" value="1"/>
</dbReference>
<dbReference type="PANTHER" id="PTHR11552">
    <property type="entry name" value="GLUCOSE-METHANOL-CHOLINE GMC OXIDOREDUCTASE"/>
    <property type="match status" value="1"/>
</dbReference>
<keyword evidence="6" id="KW-1185">Reference proteome</keyword>
<evidence type="ECO:0000256" key="2">
    <source>
        <dbReference type="PIRSR" id="PIRSR000137-2"/>
    </source>
</evidence>
<accession>A0A370TZB3</accession>
<reference evidence="5 6" key="1">
    <citation type="journal article" date="2018" name="IMA Fungus">
        <title>IMA Genome-F 9: Draft genome sequence of Annulohypoxylon stygium, Aspergillus mulundensis, Berkeleyomyces basicola (syn. Thielaviopsis basicola), Ceratocystis smalleyi, two Cercospora beticola strains, Coleophoma cylindrospora, Fusarium fracticaudum, Phialophora cf. hyalina, and Morchella septimelata.</title>
        <authorList>
            <person name="Wingfield B.D."/>
            <person name="Bills G.F."/>
            <person name="Dong Y."/>
            <person name="Huang W."/>
            <person name="Nel W.J."/>
            <person name="Swalarsk-Parry B.S."/>
            <person name="Vaghefi N."/>
            <person name="Wilken P.M."/>
            <person name="An Z."/>
            <person name="de Beer Z.W."/>
            <person name="De Vos L."/>
            <person name="Chen L."/>
            <person name="Duong T.A."/>
            <person name="Gao Y."/>
            <person name="Hammerbacher A."/>
            <person name="Kikkert J.R."/>
            <person name="Li Y."/>
            <person name="Li H."/>
            <person name="Li K."/>
            <person name="Li Q."/>
            <person name="Liu X."/>
            <person name="Ma X."/>
            <person name="Naidoo K."/>
            <person name="Pethybridge S.J."/>
            <person name="Sun J."/>
            <person name="Steenkamp E.T."/>
            <person name="van der Nest M.A."/>
            <person name="van Wyk S."/>
            <person name="Wingfield M.J."/>
            <person name="Xiong C."/>
            <person name="Yue Q."/>
            <person name="Zhang X."/>
        </authorList>
    </citation>
    <scope>NUCLEOTIDE SEQUENCE [LARGE SCALE GENOMIC DNA]</scope>
    <source>
        <strain evidence="5 6">BP 5553</strain>
    </source>
</reference>
<sequence>MGSSIRAVGTLGKVFQVASLAILLLAGQGFSTPISSAQSAAADEYDYIVVGSGPGGGPLASNLARAGYSVLLVEGGDQSVGGSGNQYPPEITWDFFVKHYEDSERQMKYSHLTWRLTDGSYWVGRDNPPAGAKLLGVYYPRGGTVGGSSMINAMVTFLPSDSDWNHIVNITGDTSWSSDNMRKVFQRIEHNNYLPNPTPGHGFDGYFQTNMAKPMNLTNPGLVAMQAVASSLGKDPSKVVDYVNTDPNGLITNRDQATGIFGLPSHTKSNGQRFSSRDYIVETLNAVNADGTKKYPLTLQMNSLATRVLFGNDTACGTAKPRATGIEIMDGKSLYSADPRHNPNSKGSIRQATAKKEVILSGGTFNSPQILMLSGIGPADQLKQFNIPVLVDSPGVGRNLQDNQEMPIVGQFGQSGFGNPGGCTMLKTKHAAFDERDMFVFQGPFVFRGFWPSNQANAALPRDPTGAYGMSMVKMHPQNKAGTVKLSSANPQDMPDINFNLYAEGKETDMGAMKDTIGWARKVYGAIKAPQGPVKVLEPPCSGTLDANGGCGKDDEDWITAQTFGHHPTSTCAIGADDDPNAVLDSRFRVRGVAGLRVVDASTFPRIPGVFPVVATFMVSGKATDTLLEDAKADQC</sequence>
<dbReference type="PIRSF" id="PIRSF000137">
    <property type="entry name" value="Alcohol_oxidase"/>
    <property type="match status" value="1"/>
</dbReference>
<organism evidence="5 6">
    <name type="scientific">Venustampulla echinocandica</name>
    <dbReference type="NCBI Taxonomy" id="2656787"/>
    <lineage>
        <taxon>Eukaryota</taxon>
        <taxon>Fungi</taxon>
        <taxon>Dikarya</taxon>
        <taxon>Ascomycota</taxon>
        <taxon>Pezizomycotina</taxon>
        <taxon>Leotiomycetes</taxon>
        <taxon>Helotiales</taxon>
        <taxon>Pleuroascaceae</taxon>
        <taxon>Venustampulla</taxon>
    </lineage>
</organism>
<dbReference type="EMBL" id="NPIC01000001">
    <property type="protein sequence ID" value="RDL40862.1"/>
    <property type="molecule type" value="Genomic_DNA"/>
</dbReference>
<comment type="similarity">
    <text evidence="1">Belongs to the GMC oxidoreductase family.</text>
</comment>
<evidence type="ECO:0000256" key="1">
    <source>
        <dbReference type="ARBA" id="ARBA00010790"/>
    </source>
</evidence>
<dbReference type="STRING" id="2656787.A0A370TZB3"/>
<feature type="binding site" evidence="2">
    <location>
        <begin position="152"/>
        <end position="155"/>
    </location>
    <ligand>
        <name>FAD</name>
        <dbReference type="ChEBI" id="CHEBI:57692"/>
    </ligand>
</feature>
<dbReference type="PROSITE" id="PS00624">
    <property type="entry name" value="GMC_OXRED_2"/>
    <property type="match status" value="1"/>
</dbReference>
<evidence type="ECO:0000256" key="3">
    <source>
        <dbReference type="SAM" id="SignalP"/>
    </source>
</evidence>
<dbReference type="SUPFAM" id="SSF54373">
    <property type="entry name" value="FAD-linked reductases, C-terminal domain"/>
    <property type="match status" value="1"/>
</dbReference>
<dbReference type="InterPro" id="IPR012132">
    <property type="entry name" value="GMC_OxRdtase"/>
</dbReference>
<feature type="signal peptide" evidence="3">
    <location>
        <begin position="1"/>
        <end position="31"/>
    </location>
</feature>
<dbReference type="RefSeq" id="XP_031873518.1">
    <property type="nucleotide sequence ID" value="XM_032009464.1"/>
</dbReference>
<dbReference type="Pfam" id="PF00732">
    <property type="entry name" value="GMC_oxred_N"/>
    <property type="match status" value="1"/>
</dbReference>
<evidence type="ECO:0000313" key="5">
    <source>
        <dbReference type="EMBL" id="RDL40862.1"/>
    </source>
</evidence>
<dbReference type="SUPFAM" id="SSF51905">
    <property type="entry name" value="FAD/NAD(P)-binding domain"/>
    <property type="match status" value="1"/>
</dbReference>
<dbReference type="GO" id="GO:0050660">
    <property type="term" value="F:flavin adenine dinucleotide binding"/>
    <property type="evidence" value="ECO:0007669"/>
    <property type="project" value="InterPro"/>
</dbReference>
<dbReference type="GO" id="GO:0016614">
    <property type="term" value="F:oxidoreductase activity, acting on CH-OH group of donors"/>
    <property type="evidence" value="ECO:0007669"/>
    <property type="project" value="InterPro"/>
</dbReference>
<dbReference type="Gene3D" id="3.30.560.10">
    <property type="entry name" value="Glucose Oxidase, domain 3"/>
    <property type="match status" value="1"/>
</dbReference>
<evidence type="ECO:0000313" key="6">
    <source>
        <dbReference type="Proteomes" id="UP000254866"/>
    </source>
</evidence>
<keyword evidence="2" id="KW-0274">FAD</keyword>
<gene>
    <name evidence="5" type="ORF">BP5553_00841</name>
</gene>
<dbReference type="Gene3D" id="3.50.50.60">
    <property type="entry name" value="FAD/NAD(P)-binding domain"/>
    <property type="match status" value="2"/>
</dbReference>
<name>A0A370TZB3_9HELO</name>